<reference evidence="2" key="1">
    <citation type="journal article" date="2023" name="G3 (Bethesda)">
        <title>A reference genome for the long-term kleptoplast-retaining sea slug Elysia crispata morphotype clarki.</title>
        <authorList>
            <person name="Eastman K.E."/>
            <person name="Pendleton A.L."/>
            <person name="Shaikh M.A."/>
            <person name="Suttiyut T."/>
            <person name="Ogas R."/>
            <person name="Tomko P."/>
            <person name="Gavelis G."/>
            <person name="Widhalm J.R."/>
            <person name="Wisecaver J.H."/>
        </authorList>
    </citation>
    <scope>NUCLEOTIDE SEQUENCE</scope>
    <source>
        <strain evidence="2">ECLA1</strain>
    </source>
</reference>
<name>A0AAE1CZY6_9GAST</name>
<organism evidence="2 3">
    <name type="scientific">Elysia crispata</name>
    <name type="common">lettuce slug</name>
    <dbReference type="NCBI Taxonomy" id="231223"/>
    <lineage>
        <taxon>Eukaryota</taxon>
        <taxon>Metazoa</taxon>
        <taxon>Spiralia</taxon>
        <taxon>Lophotrochozoa</taxon>
        <taxon>Mollusca</taxon>
        <taxon>Gastropoda</taxon>
        <taxon>Heterobranchia</taxon>
        <taxon>Euthyneura</taxon>
        <taxon>Panpulmonata</taxon>
        <taxon>Sacoglossa</taxon>
        <taxon>Placobranchoidea</taxon>
        <taxon>Plakobranchidae</taxon>
        <taxon>Elysia</taxon>
    </lineage>
</organism>
<proteinExistence type="predicted"/>
<comment type="caution">
    <text evidence="2">The sequence shown here is derived from an EMBL/GenBank/DDBJ whole genome shotgun (WGS) entry which is preliminary data.</text>
</comment>
<dbReference type="Proteomes" id="UP001283361">
    <property type="component" value="Unassembled WGS sequence"/>
</dbReference>
<feature type="compositionally biased region" description="Basic and acidic residues" evidence="1">
    <location>
        <begin position="153"/>
        <end position="166"/>
    </location>
</feature>
<feature type="compositionally biased region" description="Polar residues" evidence="1">
    <location>
        <begin position="167"/>
        <end position="181"/>
    </location>
</feature>
<dbReference type="EMBL" id="JAWDGP010006108">
    <property type="protein sequence ID" value="KAK3747063.1"/>
    <property type="molecule type" value="Genomic_DNA"/>
</dbReference>
<evidence type="ECO:0000313" key="3">
    <source>
        <dbReference type="Proteomes" id="UP001283361"/>
    </source>
</evidence>
<gene>
    <name evidence="2" type="ORF">RRG08_046450</name>
</gene>
<dbReference type="AlphaFoldDB" id="A0AAE1CZY6"/>
<accession>A0AAE1CZY6</accession>
<feature type="region of interest" description="Disordered" evidence="1">
    <location>
        <begin position="153"/>
        <end position="192"/>
    </location>
</feature>
<protein>
    <submittedName>
        <fullName evidence="2">Uncharacterized protein</fullName>
    </submittedName>
</protein>
<feature type="compositionally biased region" description="Basic and acidic residues" evidence="1">
    <location>
        <begin position="183"/>
        <end position="192"/>
    </location>
</feature>
<keyword evidence="3" id="KW-1185">Reference proteome</keyword>
<evidence type="ECO:0000313" key="2">
    <source>
        <dbReference type="EMBL" id="KAK3747063.1"/>
    </source>
</evidence>
<sequence length="192" mass="21564">MPGLAAKFLRETVIQTSGCLSFQHRAVLKRTSCFNMTLSLLGGLNLRAGNEVSELNNPPTLCIPAKRTQRNFSPVLDRKSWFLASPRIQRIGLSTNWGGGVLDISPPLDTALTTTQQDPHSHRRKTLTGTRIDPYTYTTRSIHLHVKTVTLTRQDKTLPSTRRDKTLPSTRQDLQTHTTRSSHPHDKIFTPT</sequence>
<evidence type="ECO:0000256" key="1">
    <source>
        <dbReference type="SAM" id="MobiDB-lite"/>
    </source>
</evidence>